<dbReference type="Proteomes" id="UP000247099">
    <property type="component" value="Unassembled WGS sequence"/>
</dbReference>
<evidence type="ECO:0000259" key="6">
    <source>
        <dbReference type="Pfam" id="PF23764"/>
    </source>
</evidence>
<comment type="catalytic activity">
    <reaction evidence="2">
        <text>Hydrolysis of terminal, non-reducing branched (1-&gt;3)-alpha-D-galactosidic residues, producing free D-galactose.</text>
        <dbReference type="EC" id="3.2.1.n1"/>
    </reaction>
</comment>
<dbReference type="InterPro" id="IPR012334">
    <property type="entry name" value="Pectin_lyas_fold"/>
</dbReference>
<organism evidence="7 8">
    <name type="scientific">Coraliomargarita sinensis</name>
    <dbReference type="NCBI Taxonomy" id="2174842"/>
    <lineage>
        <taxon>Bacteria</taxon>
        <taxon>Pseudomonadati</taxon>
        <taxon>Verrucomicrobiota</taxon>
        <taxon>Opitutia</taxon>
        <taxon>Puniceicoccales</taxon>
        <taxon>Coraliomargaritaceae</taxon>
        <taxon>Coraliomargarita</taxon>
    </lineage>
</organism>
<protein>
    <submittedName>
        <fullName evidence="7">Right-handed parallel beta-helix repeat-containing protein</fullName>
    </submittedName>
</protein>
<proteinExistence type="predicted"/>
<dbReference type="AlphaFoldDB" id="A0A317ZI98"/>
<dbReference type="Pfam" id="PF23764">
    <property type="entry name" value="Beta-barrel_GLAA-B_II"/>
    <property type="match status" value="1"/>
</dbReference>
<sequence>MKEFILILSALTGTWMTAIADEALTLSPPPAGVDATPILRAALAKCEREDISRLVLSPGRWELHPDKAAGMFRHISNHDPGYKRVALHLDHLDNFEIDGQGASLICHGAMIPFAVDHSKQITIRNLTIDWDKPFHLEGTVTALGKDYFDLKVLPGCRPVIKDGVLLGGIADGTWGNDRDPKEVRQDYVWNYWIDPQTRAAASTQLQLRLWNAEKETFAEVTGIGPLHYRIRNAHRGSLPELGTVMVAKGKRRMNRLSPAIHLSSSDDVLLENITIHHAGGMGLIAEDCANPTLRNFHVRLHDNPRSLVTTTADATHFVGCRGTVTIEDCLFENMLDDACNVHGIYAPAEGLIAPNRLAVSFSHFQQLGTAFARPGDRVRLIHRDTLLPYGDERRITDIERVNEDYYILTLDEPVDSFYQANSSVENIATRPSLIFRNNVSRNNRARSILVTAGDKVAIEGNRFERPSMMSILIEGDNHFWYESGAVTDVTIRDNVFIGHSPYAPLLKLAPMQRGAPAIQPPYHQNIRILNNRIEAASNKLIEARRIEGLEFSGNTVSYNEDLKGEPTIHLTACEDASFIGNRFAEATEIKVTPETTSVRIEGNKGLIQD</sequence>
<keyword evidence="8" id="KW-1185">Reference proteome</keyword>
<dbReference type="GO" id="GO:0004557">
    <property type="term" value="F:alpha-galactosidase activity"/>
    <property type="evidence" value="ECO:0007669"/>
    <property type="project" value="UniProtKB-EC"/>
</dbReference>
<gene>
    <name evidence="7" type="ORF">DDZ13_00125</name>
</gene>
<keyword evidence="3" id="KW-0677">Repeat</keyword>
<evidence type="ECO:0000256" key="3">
    <source>
        <dbReference type="ARBA" id="ARBA00022737"/>
    </source>
</evidence>
<comment type="catalytic activity">
    <reaction evidence="1">
        <text>Hydrolysis of terminal, non-reducing alpha-D-galactose residues in alpha-D-galactosides, including galactose oligosaccharides, galactomannans and galactolipids.</text>
        <dbReference type="EC" id="3.2.1.22"/>
    </reaction>
</comment>
<evidence type="ECO:0000256" key="1">
    <source>
        <dbReference type="ARBA" id="ARBA00001255"/>
    </source>
</evidence>
<dbReference type="InParanoid" id="A0A317ZI98"/>
<dbReference type="EMBL" id="QHJQ01000001">
    <property type="protein sequence ID" value="PXA05306.1"/>
    <property type="molecule type" value="Genomic_DNA"/>
</dbReference>
<evidence type="ECO:0000313" key="7">
    <source>
        <dbReference type="EMBL" id="PXA05306.1"/>
    </source>
</evidence>
<dbReference type="InterPro" id="IPR011050">
    <property type="entry name" value="Pectin_lyase_fold/virulence"/>
</dbReference>
<evidence type="ECO:0000256" key="4">
    <source>
        <dbReference type="ARBA" id="ARBA00022801"/>
    </source>
</evidence>
<evidence type="ECO:0000256" key="5">
    <source>
        <dbReference type="ARBA" id="ARBA00023295"/>
    </source>
</evidence>
<keyword evidence="5" id="KW-0326">Glycosidase</keyword>
<dbReference type="SUPFAM" id="SSF51126">
    <property type="entry name" value="Pectin lyase-like"/>
    <property type="match status" value="1"/>
</dbReference>
<dbReference type="OrthoDB" id="9807299at2"/>
<dbReference type="Gene3D" id="2.160.20.10">
    <property type="entry name" value="Single-stranded right-handed beta-helix, Pectin lyase-like"/>
    <property type="match status" value="2"/>
</dbReference>
<feature type="domain" description="GLAA-B beta-barrel" evidence="6">
    <location>
        <begin position="357"/>
        <end position="416"/>
    </location>
</feature>
<comment type="caution">
    <text evidence="7">The sequence shown here is derived from an EMBL/GenBank/DDBJ whole genome shotgun (WGS) entry which is preliminary data.</text>
</comment>
<dbReference type="InterPro" id="IPR056441">
    <property type="entry name" value="Beta-barrel_GLAA-B_II"/>
</dbReference>
<evidence type="ECO:0000256" key="2">
    <source>
        <dbReference type="ARBA" id="ARBA00001271"/>
    </source>
</evidence>
<evidence type="ECO:0000313" key="8">
    <source>
        <dbReference type="Proteomes" id="UP000247099"/>
    </source>
</evidence>
<keyword evidence="4" id="KW-0378">Hydrolase</keyword>
<dbReference type="RefSeq" id="WP_110129387.1">
    <property type="nucleotide sequence ID" value="NZ_QHJQ01000001.1"/>
</dbReference>
<reference evidence="7 8" key="1">
    <citation type="submission" date="2018-05" db="EMBL/GenBank/DDBJ databases">
        <title>Coraliomargarita sinensis sp. nov., isolated from a marine solar saltern.</title>
        <authorList>
            <person name="Zhou L.Y."/>
        </authorList>
    </citation>
    <scope>NUCLEOTIDE SEQUENCE [LARGE SCALE GENOMIC DNA]</scope>
    <source>
        <strain evidence="7 8">WN38</strain>
    </source>
</reference>
<accession>A0A317ZI98</accession>
<name>A0A317ZI98_9BACT</name>